<evidence type="ECO:0000256" key="2">
    <source>
        <dbReference type="ARBA" id="ARBA00023242"/>
    </source>
</evidence>
<feature type="region of interest" description="Disordered" evidence="3">
    <location>
        <begin position="67"/>
        <end position="89"/>
    </location>
</feature>
<dbReference type="SMART" id="SM00906">
    <property type="entry name" value="Fungal_trans"/>
    <property type="match status" value="1"/>
</dbReference>
<keyword evidence="1" id="KW-0479">Metal-binding</keyword>
<dbReference type="CDD" id="cd00067">
    <property type="entry name" value="GAL4"/>
    <property type="match status" value="1"/>
</dbReference>
<dbReference type="GO" id="GO:0001080">
    <property type="term" value="P:nitrogen catabolite activation of transcription from RNA polymerase II promoter"/>
    <property type="evidence" value="ECO:0007669"/>
    <property type="project" value="TreeGrafter"/>
</dbReference>
<evidence type="ECO:0000256" key="3">
    <source>
        <dbReference type="SAM" id="MobiDB-lite"/>
    </source>
</evidence>
<proteinExistence type="predicted"/>
<keyword evidence="2" id="KW-0539">Nucleus</keyword>
<dbReference type="InterPro" id="IPR050797">
    <property type="entry name" value="Carb_Metab_Trans_Reg"/>
</dbReference>
<dbReference type="GO" id="GO:0006351">
    <property type="term" value="P:DNA-templated transcription"/>
    <property type="evidence" value="ECO:0007669"/>
    <property type="project" value="InterPro"/>
</dbReference>
<dbReference type="SUPFAM" id="SSF57701">
    <property type="entry name" value="Zn2/Cys6 DNA-binding domain"/>
    <property type="match status" value="1"/>
</dbReference>
<dbReference type="PANTHER" id="PTHR31668:SF4">
    <property type="entry name" value="TRANSCRIPTIONAL ACTIVATOR PROTEIN DAL81"/>
    <property type="match status" value="1"/>
</dbReference>
<protein>
    <submittedName>
        <fullName evidence="5">Fungal specific transcription factor domain protein</fullName>
    </submittedName>
</protein>
<dbReference type="GO" id="GO:0008270">
    <property type="term" value="F:zinc ion binding"/>
    <property type="evidence" value="ECO:0007669"/>
    <property type="project" value="InterPro"/>
</dbReference>
<evidence type="ECO:0000313" key="6">
    <source>
        <dbReference type="Proteomes" id="UP000699042"/>
    </source>
</evidence>
<dbReference type="Pfam" id="PF04082">
    <property type="entry name" value="Fungal_trans"/>
    <property type="match status" value="1"/>
</dbReference>
<sequence length="815" mass="91943">MDPNFALRRTTINTLQRRPYRSKRNRPCMLCRSRKTSCRRAEKDIACISCRKRGQRCSFLDDLTQESGTASVSGDSPNDGDGLDDMGQTRVGFGTSTVLPEGLVSDMVPGSFEDQANNRFSQYSVDADAMYGDFTDERIWSSPTPDETQPVSTAVGTGLMPFDEISLPNSQVLRHDFETREQAAPLPTLEALLISANSAHETGGRYLTEPHAGCARSSHPTDATFTIDQRPGFQSAYFGLSGESDPYLLRHYLYNDADEFPFLRVIYRRTQPWTPSRRDHSSITGHHSSTHDQNNVPVQFLLTSNELSDELRRLGPTDHLYDHDSVRKELNDLVDEDVGQRLVLLFVQYVYPAFPVISRSQIVTALSGHFKSASSRHTSLPTYLLAAIYASALPFIAYDDILCVSSVYKKPPAQRLWQMVYDGVQTTLHTPQLATISGALLYLHKPRVGVQHVSADTSFSWSMTTSVVGLATSLGLHLDCRSWSIPPWEKRLRRRLWWMTFSEATWRSLLLGRPAVIAPDQWNVSELTFLDFEIEELLQLGDDTETNDSAEKLRHAINESDESMVSQHLATLTIIADNIYRCLYTIRATEKLADDLAGSIRAIKPLREELKLWYAGLPIYLKTPKVDPERTAFAAPSSAACLKFAYLTLEILLYRALLRPLGSIDLEDVSNAAPLTEHVRNDLDANITAQEPDEGLRNEIELIICAAENCARIVSTFTVELMSWDFAGFWYAWSRVGWAITSSFLALLFVQSPSVKHAKTCKTLIDKWRQILRHQSQSFEDMSLGILRLDAMYWSNMNKIFRINRHVAQVIKDST</sequence>
<feature type="domain" description="Zn(2)-C6 fungal-type" evidence="4">
    <location>
        <begin position="27"/>
        <end position="59"/>
    </location>
</feature>
<organism evidence="5 6">
    <name type="scientific">Colletotrichum scovillei</name>
    <dbReference type="NCBI Taxonomy" id="1209932"/>
    <lineage>
        <taxon>Eukaryota</taxon>
        <taxon>Fungi</taxon>
        <taxon>Dikarya</taxon>
        <taxon>Ascomycota</taxon>
        <taxon>Pezizomycotina</taxon>
        <taxon>Sordariomycetes</taxon>
        <taxon>Hypocreomycetidae</taxon>
        <taxon>Glomerellales</taxon>
        <taxon>Glomerellaceae</taxon>
        <taxon>Colletotrichum</taxon>
        <taxon>Colletotrichum acutatum species complex</taxon>
    </lineage>
</organism>
<name>A0A9P7UDQ8_9PEZI</name>
<dbReference type="GO" id="GO:0005634">
    <property type="term" value="C:nucleus"/>
    <property type="evidence" value="ECO:0007669"/>
    <property type="project" value="TreeGrafter"/>
</dbReference>
<feature type="compositionally biased region" description="Polar residues" evidence="3">
    <location>
        <begin position="67"/>
        <end position="76"/>
    </location>
</feature>
<dbReference type="Proteomes" id="UP000699042">
    <property type="component" value="Unassembled WGS sequence"/>
</dbReference>
<reference evidence="5" key="1">
    <citation type="submission" date="2021-05" db="EMBL/GenBank/DDBJ databases">
        <title>Comparative genomics of three Colletotrichum scovillei strains and genetic complementation revealed genes involved fungal growth and virulence on chili pepper.</title>
        <authorList>
            <person name="Hsieh D.-K."/>
            <person name="Chuang S.-C."/>
            <person name="Chen C.-Y."/>
            <person name="Chao Y.-T."/>
            <person name="Lu M.-Y.J."/>
            <person name="Lee M.-H."/>
            <person name="Shih M.-C."/>
        </authorList>
    </citation>
    <scope>NUCLEOTIDE SEQUENCE</scope>
    <source>
        <strain evidence="5">Coll-153</strain>
    </source>
</reference>
<dbReference type="InterPro" id="IPR036864">
    <property type="entry name" value="Zn2-C6_fun-type_DNA-bd_sf"/>
</dbReference>
<evidence type="ECO:0000259" key="4">
    <source>
        <dbReference type="PROSITE" id="PS50048"/>
    </source>
</evidence>
<evidence type="ECO:0000256" key="1">
    <source>
        <dbReference type="ARBA" id="ARBA00022723"/>
    </source>
</evidence>
<dbReference type="EMBL" id="JAESDN010000003">
    <property type="protein sequence ID" value="KAG7052929.1"/>
    <property type="molecule type" value="Genomic_DNA"/>
</dbReference>
<keyword evidence="6" id="KW-1185">Reference proteome</keyword>
<dbReference type="PANTHER" id="PTHR31668">
    <property type="entry name" value="GLUCOSE TRANSPORT TRANSCRIPTION REGULATOR RGT1-RELATED-RELATED"/>
    <property type="match status" value="1"/>
</dbReference>
<dbReference type="InterPro" id="IPR001138">
    <property type="entry name" value="Zn2Cys6_DnaBD"/>
</dbReference>
<dbReference type="CDD" id="cd12148">
    <property type="entry name" value="fungal_TF_MHR"/>
    <property type="match status" value="1"/>
</dbReference>
<dbReference type="PROSITE" id="PS00463">
    <property type="entry name" value="ZN2_CY6_FUNGAL_1"/>
    <property type="match status" value="1"/>
</dbReference>
<accession>A0A9P7UDQ8</accession>
<dbReference type="GO" id="GO:0000981">
    <property type="term" value="F:DNA-binding transcription factor activity, RNA polymerase II-specific"/>
    <property type="evidence" value="ECO:0007669"/>
    <property type="project" value="InterPro"/>
</dbReference>
<dbReference type="PROSITE" id="PS50048">
    <property type="entry name" value="ZN2_CY6_FUNGAL_2"/>
    <property type="match status" value="1"/>
</dbReference>
<comment type="caution">
    <text evidence="5">The sequence shown here is derived from an EMBL/GenBank/DDBJ whole genome shotgun (WGS) entry which is preliminary data.</text>
</comment>
<evidence type="ECO:0000313" key="5">
    <source>
        <dbReference type="EMBL" id="KAG7052929.1"/>
    </source>
</evidence>
<dbReference type="InterPro" id="IPR007219">
    <property type="entry name" value="XnlR_reg_dom"/>
</dbReference>
<dbReference type="AlphaFoldDB" id="A0A9P7UDQ8"/>
<dbReference type="GO" id="GO:0003677">
    <property type="term" value="F:DNA binding"/>
    <property type="evidence" value="ECO:0007669"/>
    <property type="project" value="InterPro"/>
</dbReference>
<gene>
    <name evidence="5" type="ORF">JMJ77_000025</name>
</gene>